<sequence length="212" mass="21974">MTRRAVLLIVTAAVGVVLYECAGPDDPLLSLVDALAVAAYGWWLTCLAVATASVLPGPIGRATRAVQALVVPAAVRQLLVGTLGVGIVLAPLTPAAAAPAGTTAAVLDPRGPDANQQSGFVSSPRVSAVLPKMNAPTPRQPATTPPRTVVVRPGDSLWSIAAARLQHPSRPAIAVEWPRWWAANRQLIGPNPDIIRPGQRLRPPTSRNGSGS</sequence>
<keyword evidence="2" id="KW-0472">Membrane</keyword>
<dbReference type="Gene3D" id="3.10.350.10">
    <property type="entry name" value="LysM domain"/>
    <property type="match status" value="1"/>
</dbReference>
<keyword evidence="2" id="KW-0812">Transmembrane</keyword>
<evidence type="ECO:0000259" key="3">
    <source>
        <dbReference type="PROSITE" id="PS51782"/>
    </source>
</evidence>
<keyword evidence="2" id="KW-1133">Transmembrane helix</keyword>
<dbReference type="Proteomes" id="UP001500618">
    <property type="component" value="Unassembled WGS sequence"/>
</dbReference>
<dbReference type="PROSITE" id="PS51782">
    <property type="entry name" value="LYSM"/>
    <property type="match status" value="1"/>
</dbReference>
<proteinExistence type="predicted"/>
<name>A0ABN2HE41_9ACTN</name>
<dbReference type="CDD" id="cd00118">
    <property type="entry name" value="LysM"/>
    <property type="match status" value="1"/>
</dbReference>
<evidence type="ECO:0000256" key="1">
    <source>
        <dbReference type="SAM" id="MobiDB-lite"/>
    </source>
</evidence>
<dbReference type="EMBL" id="BAAANY010000014">
    <property type="protein sequence ID" value="GAA1686422.1"/>
    <property type="molecule type" value="Genomic_DNA"/>
</dbReference>
<evidence type="ECO:0000256" key="2">
    <source>
        <dbReference type="SAM" id="Phobius"/>
    </source>
</evidence>
<dbReference type="Pfam" id="PF01476">
    <property type="entry name" value="LysM"/>
    <property type="match status" value="1"/>
</dbReference>
<organism evidence="4 5">
    <name type="scientific">Fodinicola feengrottensis</name>
    <dbReference type="NCBI Taxonomy" id="435914"/>
    <lineage>
        <taxon>Bacteria</taxon>
        <taxon>Bacillati</taxon>
        <taxon>Actinomycetota</taxon>
        <taxon>Actinomycetes</taxon>
        <taxon>Mycobacteriales</taxon>
        <taxon>Fodinicola</taxon>
    </lineage>
</organism>
<evidence type="ECO:0000313" key="5">
    <source>
        <dbReference type="Proteomes" id="UP001500618"/>
    </source>
</evidence>
<feature type="domain" description="LysM" evidence="3">
    <location>
        <begin position="147"/>
        <end position="203"/>
    </location>
</feature>
<feature type="region of interest" description="Disordered" evidence="1">
    <location>
        <begin position="189"/>
        <end position="212"/>
    </location>
</feature>
<evidence type="ECO:0000313" key="4">
    <source>
        <dbReference type="EMBL" id="GAA1686422.1"/>
    </source>
</evidence>
<reference evidence="4 5" key="1">
    <citation type="journal article" date="2019" name="Int. J. Syst. Evol. Microbiol.">
        <title>The Global Catalogue of Microorganisms (GCM) 10K type strain sequencing project: providing services to taxonomists for standard genome sequencing and annotation.</title>
        <authorList>
            <consortium name="The Broad Institute Genomics Platform"/>
            <consortium name="The Broad Institute Genome Sequencing Center for Infectious Disease"/>
            <person name="Wu L."/>
            <person name="Ma J."/>
        </authorList>
    </citation>
    <scope>NUCLEOTIDE SEQUENCE [LARGE SCALE GENOMIC DNA]</scope>
    <source>
        <strain evidence="4 5">JCM 14718</strain>
    </source>
</reference>
<protein>
    <recommendedName>
        <fullName evidence="3">LysM domain-containing protein</fullName>
    </recommendedName>
</protein>
<dbReference type="InterPro" id="IPR036779">
    <property type="entry name" value="LysM_dom_sf"/>
</dbReference>
<feature type="transmembrane region" description="Helical" evidence="2">
    <location>
        <begin position="34"/>
        <end position="55"/>
    </location>
</feature>
<comment type="caution">
    <text evidence="4">The sequence shown here is derived from an EMBL/GenBank/DDBJ whole genome shotgun (WGS) entry which is preliminary data.</text>
</comment>
<accession>A0ABN2HE41</accession>
<dbReference type="InterPro" id="IPR018392">
    <property type="entry name" value="LysM"/>
</dbReference>
<gene>
    <name evidence="4" type="ORF">GCM10009765_39880</name>
</gene>
<keyword evidence="5" id="KW-1185">Reference proteome</keyword>